<keyword evidence="3" id="KW-0963">Cytoplasm</keyword>
<feature type="compositionally biased region" description="Low complexity" evidence="6">
    <location>
        <begin position="537"/>
        <end position="552"/>
    </location>
</feature>
<evidence type="ECO:0000259" key="7">
    <source>
        <dbReference type="PROSITE" id="PS50942"/>
    </source>
</evidence>
<feature type="compositionally biased region" description="Low complexity" evidence="6">
    <location>
        <begin position="588"/>
        <end position="614"/>
    </location>
</feature>
<feature type="domain" description="ENTH" evidence="7">
    <location>
        <begin position="14"/>
        <end position="146"/>
    </location>
</feature>
<protein>
    <recommendedName>
        <fullName evidence="7">ENTH domain-containing protein</fullName>
    </recommendedName>
</protein>
<dbReference type="PROSITE" id="PS50942">
    <property type="entry name" value="ENTH"/>
    <property type="match status" value="1"/>
</dbReference>
<evidence type="ECO:0000313" key="9">
    <source>
        <dbReference type="EMBL" id="TPX49411.1"/>
    </source>
</evidence>
<dbReference type="AlphaFoldDB" id="A0A507DDC7"/>
<keyword evidence="10" id="KW-1185">Reference proteome</keyword>
<evidence type="ECO:0000256" key="4">
    <source>
        <dbReference type="ARBA" id="ARBA00022553"/>
    </source>
</evidence>
<evidence type="ECO:0000313" key="8">
    <source>
        <dbReference type="EMBL" id="TPX35181.1"/>
    </source>
</evidence>
<feature type="compositionally biased region" description="Polar residues" evidence="6">
    <location>
        <begin position="564"/>
        <end position="585"/>
    </location>
</feature>
<dbReference type="PANTHER" id="PTHR12276">
    <property type="entry name" value="EPSIN/ENT-RELATED"/>
    <property type="match status" value="1"/>
</dbReference>
<evidence type="ECO:0000256" key="3">
    <source>
        <dbReference type="ARBA" id="ARBA00022490"/>
    </source>
</evidence>
<organism evidence="9 11">
    <name type="scientific">Synchytrium endobioticum</name>
    <dbReference type="NCBI Taxonomy" id="286115"/>
    <lineage>
        <taxon>Eukaryota</taxon>
        <taxon>Fungi</taxon>
        <taxon>Fungi incertae sedis</taxon>
        <taxon>Chytridiomycota</taxon>
        <taxon>Chytridiomycota incertae sedis</taxon>
        <taxon>Chytridiomycetes</taxon>
        <taxon>Synchytriales</taxon>
        <taxon>Synchytriaceae</taxon>
        <taxon>Synchytrium</taxon>
    </lineage>
</organism>
<dbReference type="CDD" id="cd16991">
    <property type="entry name" value="ENTH_Ent1_Ent2"/>
    <property type="match status" value="1"/>
</dbReference>
<evidence type="ECO:0000313" key="11">
    <source>
        <dbReference type="Proteomes" id="UP000320475"/>
    </source>
</evidence>
<keyword evidence="5" id="KW-0446">Lipid-binding</keyword>
<dbReference type="SMART" id="SM00273">
    <property type="entry name" value="ENTH"/>
    <property type="match status" value="1"/>
</dbReference>
<dbReference type="GO" id="GO:0030276">
    <property type="term" value="F:clathrin binding"/>
    <property type="evidence" value="ECO:0007669"/>
    <property type="project" value="TreeGrafter"/>
</dbReference>
<dbReference type="GO" id="GO:0030125">
    <property type="term" value="C:clathrin vesicle coat"/>
    <property type="evidence" value="ECO:0007669"/>
    <property type="project" value="TreeGrafter"/>
</dbReference>
<dbReference type="Pfam" id="PF01417">
    <property type="entry name" value="ENTH"/>
    <property type="match status" value="1"/>
</dbReference>
<dbReference type="InterPro" id="IPR003903">
    <property type="entry name" value="UIM_dom"/>
</dbReference>
<dbReference type="FunFam" id="1.25.40.90:FF:000006">
    <property type="entry name" value="Clathrin interactor 1"/>
    <property type="match status" value="1"/>
</dbReference>
<dbReference type="SUPFAM" id="SSF48464">
    <property type="entry name" value="ENTH/VHS domain"/>
    <property type="match status" value="1"/>
</dbReference>
<evidence type="ECO:0000313" key="10">
    <source>
        <dbReference type="Proteomes" id="UP000317494"/>
    </source>
</evidence>
<dbReference type="GO" id="GO:0005543">
    <property type="term" value="F:phospholipid binding"/>
    <property type="evidence" value="ECO:0007669"/>
    <property type="project" value="TreeGrafter"/>
</dbReference>
<proteinExistence type="inferred from homology"/>
<dbReference type="VEuPathDB" id="FungiDB:SeMB42_g07212"/>
<dbReference type="OrthoDB" id="4033880at2759"/>
<evidence type="ECO:0000256" key="1">
    <source>
        <dbReference type="ARBA" id="ARBA00004496"/>
    </source>
</evidence>
<dbReference type="PROSITE" id="PS50330">
    <property type="entry name" value="UIM"/>
    <property type="match status" value="1"/>
</dbReference>
<dbReference type="GO" id="GO:0006897">
    <property type="term" value="P:endocytosis"/>
    <property type="evidence" value="ECO:0007669"/>
    <property type="project" value="TreeGrafter"/>
</dbReference>
<dbReference type="EMBL" id="QEAN01000478">
    <property type="protein sequence ID" value="TPX35181.1"/>
    <property type="molecule type" value="Genomic_DNA"/>
</dbReference>
<name>A0A507DDC7_9FUNG</name>
<comment type="caution">
    <text evidence="9">The sequence shown here is derived from an EMBL/GenBank/DDBJ whole genome shotgun (WGS) entry which is preliminary data.</text>
</comment>
<dbReference type="EMBL" id="QEAM01000034">
    <property type="protein sequence ID" value="TPX49411.1"/>
    <property type="molecule type" value="Genomic_DNA"/>
</dbReference>
<feature type="compositionally biased region" description="Polar residues" evidence="6">
    <location>
        <begin position="615"/>
        <end position="625"/>
    </location>
</feature>
<evidence type="ECO:0000256" key="2">
    <source>
        <dbReference type="ARBA" id="ARBA00010130"/>
    </source>
</evidence>
<dbReference type="InterPro" id="IPR013809">
    <property type="entry name" value="ENTH"/>
</dbReference>
<dbReference type="STRING" id="286115.A0A507DDC7"/>
<dbReference type="Gene3D" id="1.25.40.90">
    <property type="match status" value="1"/>
</dbReference>
<accession>A0A507DDC7</accession>
<comment type="similarity">
    <text evidence="2">Belongs to the epsin family.</text>
</comment>
<keyword evidence="4" id="KW-0597">Phosphoprotein</keyword>
<dbReference type="PANTHER" id="PTHR12276:SF110">
    <property type="entry name" value="EPSIN-1-RELATED"/>
    <property type="match status" value="1"/>
</dbReference>
<comment type="subcellular location">
    <subcellularLocation>
        <location evidence="1">Cytoplasm</location>
    </subcellularLocation>
</comment>
<evidence type="ECO:0000256" key="5">
    <source>
        <dbReference type="ARBA" id="ARBA00023121"/>
    </source>
</evidence>
<feature type="compositionally biased region" description="Low complexity" evidence="6">
    <location>
        <begin position="456"/>
        <end position="494"/>
    </location>
</feature>
<dbReference type="Proteomes" id="UP000320475">
    <property type="component" value="Unassembled WGS sequence"/>
</dbReference>
<dbReference type="InterPro" id="IPR008942">
    <property type="entry name" value="ENTH_VHS"/>
</dbReference>
<sequence length="625" mass="66921">MTDSVKSVIRSVKNYAKGYSDVQIKVRQATSNDPWGPSGTLMAELADATFNARDFQEIMEMIDKRLNDHGKNWRHVFKSLTLLDYLLHSGSEAVIQYAKDNIYIIRTLKEFQFVDEEGKDQGANVRQKSKDITALLGDEARLKEERAARLQMRDRVRDEPSGTGVFDEEEQLKRALEESKRTAARDELRRKEGMTDLELQRTLELLAEREQVQLEQRRIANQLTGGSTFSFENASPVDEFDPFQPKWGGSKDAKPIGSTYNPFAFENDPQAKQRSPPMNTSGSANHLNSLSLIGTSNPIRPQLTGGELMSSTFPVEPFRNPTGPTGFGGISGVGNSTGFVSAFDGGLGSKHMPFQGVSDANARLADVARNSSQIDPFANLAAGRTSTTNQFGSGGTSNFGNGAIGNMNGPNPFGTNPTPSNYNTIGFRNTSSADENPFAATPGAGALVVAGSSAPFRPGSSSIPSQSTSFGQSAFGQSQPSGGPFGGPNNPFGGAQTSTPFGTTSASQPFGASSGYGGNQPFAGAPLTSQQQSNPFGMGNNMSSGMNNAMGSQQPFGNTGGYGSSNIPFGQSNNGFGLPQQQQHAFGQPNVFGQPHQQQQPFGQPFGNQRQQPFSNTPYGQQSLF</sequence>
<dbReference type="GO" id="GO:0005886">
    <property type="term" value="C:plasma membrane"/>
    <property type="evidence" value="ECO:0007669"/>
    <property type="project" value="TreeGrafter"/>
</dbReference>
<dbReference type="Proteomes" id="UP000317494">
    <property type="component" value="Unassembled WGS sequence"/>
</dbReference>
<feature type="region of interest" description="Disordered" evidence="6">
    <location>
        <begin position="456"/>
        <end position="625"/>
    </location>
</feature>
<gene>
    <name evidence="9" type="ORF">SeLEV6574_g01499</name>
    <name evidence="8" type="ORF">SeMB42_g07212</name>
</gene>
<evidence type="ECO:0000256" key="6">
    <source>
        <dbReference type="SAM" id="MobiDB-lite"/>
    </source>
</evidence>
<reference evidence="10 11" key="1">
    <citation type="journal article" date="2019" name="Sci. Rep.">
        <title>Comparative genomics of chytrid fungi reveal insights into the obligate biotrophic and pathogenic lifestyle of Synchytrium endobioticum.</title>
        <authorList>
            <person name="van de Vossenberg B.T.L.H."/>
            <person name="Warris S."/>
            <person name="Nguyen H.D.T."/>
            <person name="van Gent-Pelzer M.P.E."/>
            <person name="Joly D.L."/>
            <person name="van de Geest H.C."/>
            <person name="Bonants P.J.M."/>
            <person name="Smith D.S."/>
            <person name="Levesque C.A."/>
            <person name="van der Lee T.A.J."/>
        </authorList>
    </citation>
    <scope>NUCLEOTIDE SEQUENCE [LARGE SCALE GENOMIC DNA]</scope>
    <source>
        <strain evidence="9 11">LEV6574</strain>
        <strain evidence="8 10">MB42</strain>
    </source>
</reference>
<feature type="compositionally biased region" description="Polar residues" evidence="6">
    <location>
        <begin position="495"/>
        <end position="511"/>
    </location>
</feature>
<dbReference type="GO" id="GO:0005768">
    <property type="term" value="C:endosome"/>
    <property type="evidence" value="ECO:0007669"/>
    <property type="project" value="TreeGrafter"/>
</dbReference>